<dbReference type="GO" id="GO:0046872">
    <property type="term" value="F:metal ion binding"/>
    <property type="evidence" value="ECO:0007669"/>
    <property type="project" value="UniProtKB-KW"/>
</dbReference>
<keyword evidence="5" id="KW-0460">Magnesium</keyword>
<comment type="cofactor">
    <cofactor evidence="2">
        <name>Mg(2+)</name>
        <dbReference type="ChEBI" id="CHEBI:18420"/>
    </cofactor>
</comment>
<dbReference type="InterPro" id="IPR000086">
    <property type="entry name" value="NUDIX_hydrolase_dom"/>
</dbReference>
<dbReference type="SUPFAM" id="SSF55811">
    <property type="entry name" value="Nudix"/>
    <property type="match status" value="1"/>
</dbReference>
<evidence type="ECO:0000256" key="3">
    <source>
        <dbReference type="ARBA" id="ARBA00022723"/>
    </source>
</evidence>
<evidence type="ECO:0000256" key="6">
    <source>
        <dbReference type="ARBA" id="ARBA00023211"/>
    </source>
</evidence>
<dbReference type="Gene3D" id="3.90.79.10">
    <property type="entry name" value="Nucleoside Triphosphate Pyrophosphohydrolase"/>
    <property type="match status" value="1"/>
</dbReference>
<dbReference type="EMBL" id="JACCFW010000001">
    <property type="protein sequence ID" value="NYJ73395.1"/>
    <property type="molecule type" value="Genomic_DNA"/>
</dbReference>
<evidence type="ECO:0000256" key="4">
    <source>
        <dbReference type="ARBA" id="ARBA00022801"/>
    </source>
</evidence>
<dbReference type="AlphaFoldDB" id="A0A853DGR6"/>
<evidence type="ECO:0000313" key="8">
    <source>
        <dbReference type="EMBL" id="NYJ73395.1"/>
    </source>
</evidence>
<evidence type="ECO:0000256" key="1">
    <source>
        <dbReference type="ARBA" id="ARBA00001936"/>
    </source>
</evidence>
<evidence type="ECO:0000259" key="7">
    <source>
        <dbReference type="PROSITE" id="PS51462"/>
    </source>
</evidence>
<dbReference type="CDD" id="cd18870">
    <property type="entry name" value="NUDIX_AcylCoAdiphos_Nudt19"/>
    <property type="match status" value="1"/>
</dbReference>
<protein>
    <submittedName>
        <fullName evidence="8">8-oxo-dGTP pyrophosphatase MutT (NUDIX family)</fullName>
    </submittedName>
</protein>
<feature type="domain" description="Nudix hydrolase" evidence="7">
    <location>
        <begin position="40"/>
        <end position="246"/>
    </location>
</feature>
<organism evidence="8 9">
    <name type="scientific">Allobranchiibius huperziae</name>
    <dbReference type="NCBI Taxonomy" id="1874116"/>
    <lineage>
        <taxon>Bacteria</taxon>
        <taxon>Bacillati</taxon>
        <taxon>Actinomycetota</taxon>
        <taxon>Actinomycetes</taxon>
        <taxon>Micrococcales</taxon>
        <taxon>Dermacoccaceae</taxon>
        <taxon>Allobranchiibius</taxon>
    </lineage>
</organism>
<keyword evidence="9" id="KW-1185">Reference proteome</keyword>
<evidence type="ECO:0000313" key="9">
    <source>
        <dbReference type="Proteomes" id="UP000571817"/>
    </source>
</evidence>
<evidence type="ECO:0000256" key="2">
    <source>
        <dbReference type="ARBA" id="ARBA00001946"/>
    </source>
</evidence>
<keyword evidence="6" id="KW-0464">Manganese</keyword>
<dbReference type="Proteomes" id="UP000571817">
    <property type="component" value="Unassembled WGS sequence"/>
</dbReference>
<dbReference type="GO" id="GO:0016818">
    <property type="term" value="F:hydrolase activity, acting on acid anhydrides, in phosphorus-containing anhydrides"/>
    <property type="evidence" value="ECO:0007669"/>
    <property type="project" value="InterPro"/>
</dbReference>
<accession>A0A853DGR6</accession>
<evidence type="ECO:0000256" key="5">
    <source>
        <dbReference type="ARBA" id="ARBA00022842"/>
    </source>
</evidence>
<gene>
    <name evidence="8" type="ORF">HNR15_000358</name>
</gene>
<dbReference type="PANTHER" id="PTHR12318">
    <property type="entry name" value="TESTOSTERONE-REGULATED PROTEIN RP2"/>
    <property type="match status" value="1"/>
</dbReference>
<reference evidence="8 9" key="1">
    <citation type="submission" date="2020-07" db="EMBL/GenBank/DDBJ databases">
        <title>Sequencing the genomes of 1000 actinobacteria strains.</title>
        <authorList>
            <person name="Klenk H.-P."/>
        </authorList>
    </citation>
    <scope>NUCLEOTIDE SEQUENCE [LARGE SCALE GENOMIC DNA]</scope>
    <source>
        <strain evidence="8 9">DSM 29531</strain>
    </source>
</reference>
<keyword evidence="3" id="KW-0479">Metal-binding</keyword>
<keyword evidence="4" id="KW-0378">Hydrolase</keyword>
<comment type="caution">
    <text evidence="8">The sequence shown here is derived from an EMBL/GenBank/DDBJ whole genome shotgun (WGS) entry which is preliminary data.</text>
</comment>
<dbReference type="PROSITE" id="PS51462">
    <property type="entry name" value="NUDIX"/>
    <property type="match status" value="1"/>
</dbReference>
<dbReference type="InterPro" id="IPR015797">
    <property type="entry name" value="NUDIX_hydrolase-like_dom_sf"/>
</dbReference>
<dbReference type="PANTHER" id="PTHR12318:SF0">
    <property type="entry name" value="ACYL-COENZYME A DIPHOSPHATASE NUDT19"/>
    <property type="match status" value="1"/>
</dbReference>
<sequence length="290" mass="31267">MAERVTGSVVPTREQVFVAGGPVGELARLWLDAGSPAGVPPRRASTVMVLRHGRSDGGPEVFMLRRVASMAFAPSMWVFPGGGVDPRDADVDVPWAGPTPQEWAVRLGVPREEAVELVCAAVREVFEECGVLLAGRAADEVLADVTGPTWQGHRAALLAKGLSMSQLLSHEGLVLRSDLLSFQDHWLTPEFEKRRYDTYFFAALLPEGQRADDQTSEADISRWVTPADLIADVASGEASMLAPTVTNLERLDQASGPEVVIASTPPVVPVMPVAEYDGARVVLRARLPIR</sequence>
<proteinExistence type="predicted"/>
<name>A0A853DGR6_9MICO</name>
<dbReference type="InterPro" id="IPR039121">
    <property type="entry name" value="NUDT19"/>
</dbReference>
<comment type="cofactor">
    <cofactor evidence="1">
        <name>Mn(2+)</name>
        <dbReference type="ChEBI" id="CHEBI:29035"/>
    </cofactor>
</comment>
<dbReference type="RefSeq" id="WP_246305871.1">
    <property type="nucleotide sequence ID" value="NZ_JACCFW010000001.1"/>
</dbReference>